<dbReference type="InterPro" id="IPR036388">
    <property type="entry name" value="WH-like_DNA-bd_sf"/>
</dbReference>
<dbReference type="SUPFAM" id="SSF55785">
    <property type="entry name" value="PYP-like sensor domain (PAS domain)"/>
    <property type="match status" value="1"/>
</dbReference>
<evidence type="ECO:0000313" key="3">
    <source>
        <dbReference type="Proteomes" id="UP000005726"/>
    </source>
</evidence>
<evidence type="ECO:0000259" key="1">
    <source>
        <dbReference type="Pfam" id="PF08448"/>
    </source>
</evidence>
<dbReference type="RefSeq" id="WP_006704290.1">
    <property type="nucleotide sequence ID" value="NZ_CAWLGB010000001.1"/>
</dbReference>
<dbReference type="EMBL" id="GL379589">
    <property type="protein sequence ID" value="EFL92575.1"/>
    <property type="molecule type" value="Genomic_DNA"/>
</dbReference>
<dbReference type="AlphaFoldDB" id="E0WR15"/>
<dbReference type="Gene3D" id="3.30.450.20">
    <property type="entry name" value="PAS domain"/>
    <property type="match status" value="1"/>
</dbReference>
<organism evidence="2 3">
    <name type="scientific">Candidatus Regiella insecticola LSR1</name>
    <dbReference type="NCBI Taxonomy" id="663321"/>
    <lineage>
        <taxon>Bacteria</taxon>
        <taxon>Pseudomonadati</taxon>
        <taxon>Pseudomonadota</taxon>
        <taxon>Gammaproteobacteria</taxon>
        <taxon>Enterobacterales</taxon>
        <taxon>Enterobacteriaceae</taxon>
        <taxon>aphid secondary symbionts</taxon>
        <taxon>Candidatus Regiella</taxon>
    </lineage>
</organism>
<dbReference type="Proteomes" id="UP000005726">
    <property type="component" value="Unassembled WGS sequence"/>
</dbReference>
<dbReference type="eggNOG" id="COG2197">
    <property type="taxonomic scope" value="Bacteria"/>
</dbReference>
<dbReference type="GO" id="GO:0006355">
    <property type="term" value="P:regulation of DNA-templated transcription"/>
    <property type="evidence" value="ECO:0007669"/>
    <property type="project" value="InterPro"/>
</dbReference>
<reference evidence="2" key="1">
    <citation type="journal article" date="2009" name="Environ. Microbiol.">
        <title>Dynamics of genome evolution in facultative symbionts of aphids.</title>
        <authorList>
            <person name="Degnan P.H."/>
            <person name="Leonardo T.E."/>
            <person name="Cass B.N."/>
            <person name="Hurwitz B."/>
            <person name="Stern D."/>
            <person name="Gibbs R.A."/>
            <person name="Richards S."/>
            <person name="Moran N.A."/>
        </authorList>
    </citation>
    <scope>NUCLEOTIDE SEQUENCE [LARGE SCALE GENOMIC DNA]</scope>
    <source>
        <strain evidence="2">LSR1</strain>
    </source>
</reference>
<dbReference type="SUPFAM" id="SSF46894">
    <property type="entry name" value="C-terminal effector domain of the bipartite response regulators"/>
    <property type="match status" value="1"/>
</dbReference>
<protein>
    <submittedName>
        <fullName evidence="2">PAS and GerE domain-containing putative transcriptional regulator</fullName>
    </submittedName>
</protein>
<dbReference type="InterPro" id="IPR035965">
    <property type="entry name" value="PAS-like_dom_sf"/>
</dbReference>
<dbReference type="HOGENOM" id="CLU_075576_1_0_6"/>
<proteinExistence type="predicted"/>
<dbReference type="STRING" id="663321.REG_0383"/>
<sequence>MTNINNALKSFPLISIMESSNDIWGIKDCESRFIYTNRAFREFLNIPARFKIEGKRDEHLPTPVSEFASELKKQDLDAISSRQRVTLIKTHFFGREKKLQPYWYEKFPLYNENNECVGTVFYGKKLDFISPQQYVSKITPSGLAVDPPIKLFNQSELRIIFFILQSMSAKEVARKLYRSHRTIENNLCRIYQKSKVNSLQEFKKFCHKAGFDRYIPQEFIPIGIQFIENIAES</sequence>
<dbReference type="InterPro" id="IPR016032">
    <property type="entry name" value="Sig_transdc_resp-reg_C-effctor"/>
</dbReference>
<dbReference type="Gene3D" id="1.10.10.10">
    <property type="entry name" value="Winged helix-like DNA-binding domain superfamily/Winged helix DNA-binding domain"/>
    <property type="match status" value="1"/>
</dbReference>
<gene>
    <name evidence="2" type="ORF">REG_0383</name>
</gene>
<dbReference type="Pfam" id="PF08448">
    <property type="entry name" value="PAS_4"/>
    <property type="match status" value="1"/>
</dbReference>
<feature type="domain" description="PAS fold-4" evidence="1">
    <location>
        <begin position="18"/>
        <end position="123"/>
    </location>
</feature>
<keyword evidence="3" id="KW-1185">Reference proteome</keyword>
<accession>E0WR15</accession>
<name>E0WR15_9ENTR</name>
<evidence type="ECO:0000313" key="2">
    <source>
        <dbReference type="EMBL" id="EFL92575.1"/>
    </source>
</evidence>
<dbReference type="InterPro" id="IPR013656">
    <property type="entry name" value="PAS_4"/>
</dbReference>
<dbReference type="GO" id="GO:0003677">
    <property type="term" value="F:DNA binding"/>
    <property type="evidence" value="ECO:0007669"/>
    <property type="project" value="InterPro"/>
</dbReference>